<dbReference type="Pfam" id="PF00903">
    <property type="entry name" value="Glyoxalase"/>
    <property type="match status" value="1"/>
</dbReference>
<dbReference type="OrthoDB" id="66829at2"/>
<feature type="domain" description="Glyoxalase/fosfomycin resistance/dioxygenase" evidence="2">
    <location>
        <begin position="17"/>
        <end position="112"/>
    </location>
</feature>
<organism evidence="3 4">
    <name type="scientific">Empedobacter brevis NBRC 14943 = ATCC 43319</name>
    <dbReference type="NCBI Taxonomy" id="1218108"/>
    <lineage>
        <taxon>Bacteria</taxon>
        <taxon>Pseudomonadati</taxon>
        <taxon>Bacteroidota</taxon>
        <taxon>Flavobacteriia</taxon>
        <taxon>Flavobacteriales</taxon>
        <taxon>Weeksellaceae</taxon>
        <taxon>Empedobacter</taxon>
    </lineage>
</organism>
<evidence type="ECO:0000313" key="3">
    <source>
        <dbReference type="EMBL" id="GEM53031.1"/>
    </source>
</evidence>
<keyword evidence="1" id="KW-0046">Antibiotic resistance</keyword>
<protein>
    <recommendedName>
        <fullName evidence="2">Glyoxalase/fosfomycin resistance/dioxygenase domain-containing protein</fullName>
    </recommendedName>
</protein>
<gene>
    <name evidence="3" type="ORF">EB1_28210</name>
</gene>
<dbReference type="InterPro" id="IPR000335">
    <property type="entry name" value="Bleomycin-R"/>
</dbReference>
<sequence>MFLEIHPKLPMRSKEITFKYYVDHLGFVPFLNDLEDYFMVRKDGIEIHFFKFEELVPEENYGQVYIRVADIELLYETFVKNKIQIHPNGKLQVKPWGQIEFSILDPDHNLLTFGQAV</sequence>
<comment type="caution">
    <text evidence="3">The sequence shown here is derived from an EMBL/GenBank/DDBJ whole genome shotgun (WGS) entry which is preliminary data.</text>
</comment>
<dbReference type="GO" id="GO:0046677">
    <property type="term" value="P:response to antibiotic"/>
    <property type="evidence" value="ECO:0007669"/>
    <property type="project" value="UniProtKB-KW"/>
</dbReference>
<keyword evidence="4" id="KW-1185">Reference proteome</keyword>
<evidence type="ECO:0000259" key="2">
    <source>
        <dbReference type="Pfam" id="PF00903"/>
    </source>
</evidence>
<dbReference type="Proteomes" id="UP000321245">
    <property type="component" value="Unassembled WGS sequence"/>
</dbReference>
<dbReference type="GeneID" id="84649504"/>
<accession>A0A511NLC6</accession>
<dbReference type="Gene3D" id="3.10.180.10">
    <property type="entry name" value="2,3-Dihydroxybiphenyl 1,2-Dioxygenase, domain 1"/>
    <property type="match status" value="1"/>
</dbReference>
<dbReference type="InterPro" id="IPR029068">
    <property type="entry name" value="Glyas_Bleomycin-R_OHBP_Dase"/>
</dbReference>
<dbReference type="EMBL" id="BJXC01000023">
    <property type="protein sequence ID" value="GEM53031.1"/>
    <property type="molecule type" value="Genomic_DNA"/>
</dbReference>
<proteinExistence type="predicted"/>
<dbReference type="AlphaFoldDB" id="A0A511NLC6"/>
<evidence type="ECO:0000313" key="4">
    <source>
        <dbReference type="Proteomes" id="UP000321245"/>
    </source>
</evidence>
<evidence type="ECO:0000256" key="1">
    <source>
        <dbReference type="ARBA" id="ARBA00023251"/>
    </source>
</evidence>
<dbReference type="InterPro" id="IPR004360">
    <property type="entry name" value="Glyas_Fos-R_dOase_dom"/>
</dbReference>
<dbReference type="RefSeq" id="WP_019974800.1">
    <property type="nucleotide sequence ID" value="NZ_BJXC01000023.1"/>
</dbReference>
<name>A0A511NLC6_9FLAO</name>
<dbReference type="CDD" id="cd08349">
    <property type="entry name" value="BLMA_like"/>
    <property type="match status" value="1"/>
</dbReference>
<dbReference type="SUPFAM" id="SSF54593">
    <property type="entry name" value="Glyoxalase/Bleomycin resistance protein/Dihydroxybiphenyl dioxygenase"/>
    <property type="match status" value="1"/>
</dbReference>
<reference evidence="3 4" key="1">
    <citation type="submission" date="2019-07" db="EMBL/GenBank/DDBJ databases">
        <title>Whole genome shotgun sequence of Empedobacter brevis NBRC 14943.</title>
        <authorList>
            <person name="Hosoyama A."/>
            <person name="Uohara A."/>
            <person name="Ohji S."/>
            <person name="Ichikawa N."/>
        </authorList>
    </citation>
    <scope>NUCLEOTIDE SEQUENCE [LARGE SCALE GENOMIC DNA]</scope>
    <source>
        <strain evidence="3 4">NBRC 14943</strain>
    </source>
</reference>
<dbReference type="STRING" id="1218108.GCA_000382425_01299"/>